<dbReference type="PIRSF" id="PIRSF001455">
    <property type="entry name" value="DHQ_synth"/>
    <property type="match status" value="1"/>
</dbReference>
<dbReference type="SUPFAM" id="SSF56796">
    <property type="entry name" value="Dehydroquinate synthase-like"/>
    <property type="match status" value="1"/>
</dbReference>
<gene>
    <name evidence="23" type="ORF">XylorDRAFT_0230</name>
</gene>
<dbReference type="InterPro" id="IPR050071">
    <property type="entry name" value="Dehydroquinate_synthase"/>
</dbReference>
<keyword evidence="14" id="KW-0862">Zinc</keyword>
<feature type="transmembrane region" description="Helical" evidence="20">
    <location>
        <begin position="262"/>
        <end position="284"/>
    </location>
</feature>
<dbReference type="InterPro" id="IPR030963">
    <property type="entry name" value="DHQ_synth_fam"/>
</dbReference>
<dbReference type="InterPro" id="IPR016037">
    <property type="entry name" value="DHQ_synth_AroB"/>
</dbReference>
<evidence type="ECO:0000256" key="18">
    <source>
        <dbReference type="ARBA" id="ARBA00023285"/>
    </source>
</evidence>
<evidence type="ECO:0000256" key="5">
    <source>
        <dbReference type="ARBA" id="ARBA00004496"/>
    </source>
</evidence>
<comment type="similarity">
    <text evidence="7">Belongs to the sugar phosphate cyclases superfamily. Dehydroquinate synthase family.</text>
</comment>
<comment type="caution">
    <text evidence="23">The sequence shown here is derived from an EMBL/GenBank/DDBJ whole genome shotgun (WGS) entry which is preliminary data.</text>
</comment>
<keyword evidence="16" id="KW-0057">Aromatic amino acid biosynthesis</keyword>
<dbReference type="PANTHER" id="PTHR43622">
    <property type="entry name" value="3-DEHYDROQUINATE SYNTHASE"/>
    <property type="match status" value="1"/>
</dbReference>
<dbReference type="Gene3D" id="1.20.1090.10">
    <property type="entry name" value="Dehydroquinate synthase-like - alpha domain"/>
    <property type="match status" value="1"/>
</dbReference>
<dbReference type="PANTHER" id="PTHR43622:SF7">
    <property type="entry name" value="3-DEHYDROQUINATE SYNTHASE, CHLOROPLASTIC"/>
    <property type="match status" value="1"/>
</dbReference>
<evidence type="ECO:0000256" key="12">
    <source>
        <dbReference type="ARBA" id="ARBA00022723"/>
    </source>
</evidence>
<evidence type="ECO:0000259" key="22">
    <source>
        <dbReference type="Pfam" id="PF24621"/>
    </source>
</evidence>
<evidence type="ECO:0000256" key="9">
    <source>
        <dbReference type="ARBA" id="ARBA00017684"/>
    </source>
</evidence>
<evidence type="ECO:0000256" key="16">
    <source>
        <dbReference type="ARBA" id="ARBA00023141"/>
    </source>
</evidence>
<feature type="domain" description="3-dehydroquinate synthase C-terminal" evidence="22">
    <location>
        <begin position="180"/>
        <end position="323"/>
    </location>
</feature>
<evidence type="ECO:0000256" key="2">
    <source>
        <dbReference type="ARBA" id="ARBA00001911"/>
    </source>
</evidence>
<dbReference type="InterPro" id="IPR056179">
    <property type="entry name" value="DHQS_C"/>
</dbReference>
<dbReference type="GO" id="GO:0003856">
    <property type="term" value="F:3-dehydroquinate synthase activity"/>
    <property type="evidence" value="ECO:0007669"/>
    <property type="project" value="UniProtKB-EC"/>
</dbReference>
<protein>
    <recommendedName>
        <fullName evidence="9 19">3-dehydroquinate synthase</fullName>
        <ecNumber evidence="8 19">4.2.3.4</ecNumber>
    </recommendedName>
</protein>
<sequence length="360" mass="39981">MHNSNYENNMKNNQRIIISDNLEQDLTNAINQCEHDKIFILIDSSTEHLCLPLIEGYQCLNGYDTITIGTSDTVKNLDTLDKVWTNLGNGGASRHSLLINLGGGMVTDLGGFAASTFKRGINFINIPTTLLAMVDASVGGKTGINYNGLKNEIGVFNDSKFVILNTTFLNTLDNMNICSGYAEMLKHGLISNEKMWAELISFDLVNPDLAKLQRMVADSVSVKEQIVDKDPLEQGIRKALNFGHTAGHAFESFALKQGRPILHGYAVAYGMICELYLSAALVGFPTDKMRQTVKFIKEYYGLFDFTCNDYDHLLELMTHDKKNTAGIINFTLLSGIGDIKINQTATKEEIFDSLDFFREG</sequence>
<evidence type="ECO:0000256" key="3">
    <source>
        <dbReference type="ARBA" id="ARBA00001941"/>
    </source>
</evidence>
<reference evidence="23" key="1">
    <citation type="submission" date="2013-07" db="EMBL/GenBank/DDBJ databases">
        <authorList>
            <consortium name="DOE Joint Genome Institute"/>
            <person name="Anderson I."/>
            <person name="Huntemann M."/>
            <person name="Han J."/>
            <person name="Chen A."/>
            <person name="Kyrpides N."/>
            <person name="Mavromatis K."/>
            <person name="Markowitz V."/>
            <person name="Palaniappan K."/>
            <person name="Ivanova N."/>
            <person name="Schaumberg A."/>
            <person name="Pati A."/>
            <person name="Liolios K."/>
            <person name="Nordberg H.P."/>
            <person name="Cantor M.N."/>
            <person name="Hua S.X."/>
            <person name="Woyke T."/>
        </authorList>
    </citation>
    <scope>NUCLEOTIDE SEQUENCE [LARGE SCALE GENOMIC DNA]</scope>
    <source>
        <strain evidence="23">DSM 17970</strain>
    </source>
</reference>
<dbReference type="Gene3D" id="3.40.50.1970">
    <property type="match status" value="1"/>
</dbReference>
<feature type="domain" description="3-dehydroquinate synthase N-terminal" evidence="21">
    <location>
        <begin position="66"/>
        <end position="176"/>
    </location>
</feature>
<keyword evidence="11" id="KW-0028">Amino-acid biosynthesis</keyword>
<evidence type="ECO:0000256" key="7">
    <source>
        <dbReference type="ARBA" id="ARBA00005412"/>
    </source>
</evidence>
<evidence type="ECO:0000256" key="11">
    <source>
        <dbReference type="ARBA" id="ARBA00022605"/>
    </source>
</evidence>
<comment type="pathway">
    <text evidence="6">Metabolic intermediate biosynthesis; chorismate biosynthesis; chorismate from D-erythrose 4-phosphate and phosphoenolpyruvate: step 2/7.</text>
</comment>
<keyword evidence="12" id="KW-0479">Metal-binding</keyword>
<comment type="subcellular location">
    <subcellularLocation>
        <location evidence="5">Cytoplasm</location>
    </subcellularLocation>
</comment>
<dbReference type="Pfam" id="PF24621">
    <property type="entry name" value="DHQS_C"/>
    <property type="match status" value="1"/>
</dbReference>
<evidence type="ECO:0000313" key="24">
    <source>
        <dbReference type="Proteomes" id="UP000243438"/>
    </source>
</evidence>
<evidence type="ECO:0000256" key="13">
    <source>
        <dbReference type="ARBA" id="ARBA00022741"/>
    </source>
</evidence>
<evidence type="ECO:0000313" key="23">
    <source>
        <dbReference type="EMBL" id="EXG77880.1"/>
    </source>
</evidence>
<keyword evidence="13" id="KW-0547">Nucleotide-binding</keyword>
<accession>A0ABN0RUF1</accession>
<evidence type="ECO:0000256" key="6">
    <source>
        <dbReference type="ARBA" id="ARBA00004661"/>
    </source>
</evidence>
<organism evidence="23 24">
    <name type="scientific">Xylanibacter oryzae DSM 17970</name>
    <dbReference type="NCBI Taxonomy" id="915438"/>
    <lineage>
        <taxon>Bacteria</taxon>
        <taxon>Pseudomonadati</taxon>
        <taxon>Bacteroidota</taxon>
        <taxon>Bacteroidia</taxon>
        <taxon>Bacteroidales</taxon>
        <taxon>Prevotellaceae</taxon>
        <taxon>Xylanibacter</taxon>
    </lineage>
</organism>
<keyword evidence="24" id="KW-1185">Reference proteome</keyword>
<proteinExistence type="inferred from homology"/>
<evidence type="ECO:0000256" key="19">
    <source>
        <dbReference type="NCBIfam" id="TIGR01357"/>
    </source>
</evidence>
<keyword evidence="20" id="KW-1133">Transmembrane helix</keyword>
<keyword evidence="20" id="KW-0812">Transmembrane</keyword>
<dbReference type="InterPro" id="IPR030960">
    <property type="entry name" value="DHQS/DOIS_N"/>
</dbReference>
<dbReference type="CDD" id="cd08195">
    <property type="entry name" value="DHQS"/>
    <property type="match status" value="1"/>
</dbReference>
<comment type="function">
    <text evidence="4">Catalyzes the conversion of 3-deoxy-D-arabino-heptulosonate 7-phosphate (DAHP) to dehydroquinate (DHQ).</text>
</comment>
<evidence type="ECO:0000259" key="21">
    <source>
        <dbReference type="Pfam" id="PF01761"/>
    </source>
</evidence>
<evidence type="ECO:0000256" key="17">
    <source>
        <dbReference type="ARBA" id="ARBA00023239"/>
    </source>
</evidence>
<evidence type="ECO:0000256" key="15">
    <source>
        <dbReference type="ARBA" id="ARBA00023027"/>
    </source>
</evidence>
<dbReference type="Pfam" id="PF01761">
    <property type="entry name" value="DHQ_synthase"/>
    <property type="match status" value="1"/>
</dbReference>
<dbReference type="NCBIfam" id="TIGR01357">
    <property type="entry name" value="aroB"/>
    <property type="match status" value="1"/>
</dbReference>
<evidence type="ECO:0000256" key="14">
    <source>
        <dbReference type="ARBA" id="ARBA00022833"/>
    </source>
</evidence>
<evidence type="ECO:0000256" key="20">
    <source>
        <dbReference type="SAM" id="Phobius"/>
    </source>
</evidence>
<comment type="catalytic activity">
    <reaction evidence="1">
        <text>7-phospho-2-dehydro-3-deoxy-D-arabino-heptonate = 3-dehydroquinate + phosphate</text>
        <dbReference type="Rhea" id="RHEA:21968"/>
        <dbReference type="ChEBI" id="CHEBI:32364"/>
        <dbReference type="ChEBI" id="CHEBI:43474"/>
        <dbReference type="ChEBI" id="CHEBI:58394"/>
        <dbReference type="EC" id="4.2.3.4"/>
    </reaction>
</comment>
<dbReference type="Proteomes" id="UP000243438">
    <property type="component" value="Unassembled WGS sequence"/>
</dbReference>
<keyword evidence="17 23" id="KW-0456">Lyase</keyword>
<evidence type="ECO:0000256" key="10">
    <source>
        <dbReference type="ARBA" id="ARBA00022490"/>
    </source>
</evidence>
<dbReference type="EMBL" id="JFBS01000001">
    <property type="protein sequence ID" value="EXG77880.1"/>
    <property type="molecule type" value="Genomic_DNA"/>
</dbReference>
<keyword evidence="18" id="KW-0170">Cobalt</keyword>
<evidence type="ECO:0000256" key="1">
    <source>
        <dbReference type="ARBA" id="ARBA00001393"/>
    </source>
</evidence>
<keyword evidence="10" id="KW-0963">Cytoplasm</keyword>
<evidence type="ECO:0000256" key="8">
    <source>
        <dbReference type="ARBA" id="ARBA00013031"/>
    </source>
</evidence>
<name>A0ABN0RUF1_9BACT</name>
<comment type="cofactor">
    <cofactor evidence="2">
        <name>NAD(+)</name>
        <dbReference type="ChEBI" id="CHEBI:57540"/>
    </cofactor>
</comment>
<evidence type="ECO:0000256" key="4">
    <source>
        <dbReference type="ARBA" id="ARBA00003485"/>
    </source>
</evidence>
<keyword evidence="15" id="KW-0520">NAD</keyword>
<keyword evidence="20" id="KW-0472">Membrane</keyword>
<dbReference type="EC" id="4.2.3.4" evidence="8 19"/>
<comment type="cofactor">
    <cofactor evidence="3">
        <name>Co(2+)</name>
        <dbReference type="ChEBI" id="CHEBI:48828"/>
    </cofactor>
</comment>